<accession>A0A7J5U3W5</accession>
<dbReference type="InterPro" id="IPR023996">
    <property type="entry name" value="TonB-dep_OMP_SusC/RagA"/>
</dbReference>
<dbReference type="EMBL" id="WELI01000002">
    <property type="protein sequence ID" value="KAB7732328.1"/>
    <property type="molecule type" value="Genomic_DNA"/>
</dbReference>
<dbReference type="SUPFAM" id="SSF49464">
    <property type="entry name" value="Carboxypeptidase regulatory domain-like"/>
    <property type="match status" value="1"/>
</dbReference>
<evidence type="ECO:0000256" key="9">
    <source>
        <dbReference type="RuleBase" id="RU003357"/>
    </source>
</evidence>
<protein>
    <submittedName>
        <fullName evidence="13">SusC/RagA family TonB-linked outer membrane protein</fullName>
    </submittedName>
</protein>
<evidence type="ECO:0000256" key="6">
    <source>
        <dbReference type="ARBA" id="ARBA00023136"/>
    </source>
</evidence>
<dbReference type="Gene3D" id="2.170.130.10">
    <property type="entry name" value="TonB-dependent receptor, plug domain"/>
    <property type="match status" value="1"/>
</dbReference>
<feature type="compositionally biased region" description="Polar residues" evidence="10">
    <location>
        <begin position="907"/>
        <end position="921"/>
    </location>
</feature>
<proteinExistence type="inferred from homology"/>
<keyword evidence="14" id="KW-1185">Reference proteome</keyword>
<evidence type="ECO:0000256" key="7">
    <source>
        <dbReference type="ARBA" id="ARBA00023237"/>
    </source>
</evidence>
<dbReference type="PROSITE" id="PS52016">
    <property type="entry name" value="TONB_DEPENDENT_REC_3"/>
    <property type="match status" value="1"/>
</dbReference>
<dbReference type="NCBIfam" id="TIGR04056">
    <property type="entry name" value="OMP_RagA_SusC"/>
    <property type="match status" value="1"/>
</dbReference>
<evidence type="ECO:0000256" key="10">
    <source>
        <dbReference type="SAM" id="MobiDB-lite"/>
    </source>
</evidence>
<keyword evidence="3 8" id="KW-1134">Transmembrane beta strand</keyword>
<evidence type="ECO:0000256" key="5">
    <source>
        <dbReference type="ARBA" id="ARBA00023077"/>
    </source>
</evidence>
<keyword evidence="7 8" id="KW-0998">Cell outer membrane</keyword>
<evidence type="ECO:0000256" key="4">
    <source>
        <dbReference type="ARBA" id="ARBA00022692"/>
    </source>
</evidence>
<evidence type="ECO:0000259" key="11">
    <source>
        <dbReference type="Pfam" id="PF00593"/>
    </source>
</evidence>
<dbReference type="SUPFAM" id="SSF56935">
    <property type="entry name" value="Porins"/>
    <property type="match status" value="1"/>
</dbReference>
<organism evidence="13 14">
    <name type="scientific">Rudanella paleaurantiibacter</name>
    <dbReference type="NCBI Taxonomy" id="2614655"/>
    <lineage>
        <taxon>Bacteria</taxon>
        <taxon>Pseudomonadati</taxon>
        <taxon>Bacteroidota</taxon>
        <taxon>Cytophagia</taxon>
        <taxon>Cytophagales</taxon>
        <taxon>Cytophagaceae</taxon>
        <taxon>Rudanella</taxon>
    </lineage>
</organism>
<dbReference type="InterPro" id="IPR012910">
    <property type="entry name" value="Plug_dom"/>
</dbReference>
<dbReference type="InterPro" id="IPR000531">
    <property type="entry name" value="Beta-barrel_TonB"/>
</dbReference>
<dbReference type="Gene3D" id="2.60.40.1120">
    <property type="entry name" value="Carboxypeptidase-like, regulatory domain"/>
    <property type="match status" value="1"/>
</dbReference>
<gene>
    <name evidence="13" type="ORF">F5984_08465</name>
</gene>
<dbReference type="InterPro" id="IPR039426">
    <property type="entry name" value="TonB-dep_rcpt-like"/>
</dbReference>
<comment type="subcellular location">
    <subcellularLocation>
        <location evidence="1 8">Cell outer membrane</location>
        <topology evidence="1 8">Multi-pass membrane protein</topology>
    </subcellularLocation>
</comment>
<keyword evidence="5 9" id="KW-0798">TonB box</keyword>
<comment type="caution">
    <text evidence="13">The sequence shown here is derived from an EMBL/GenBank/DDBJ whole genome shotgun (WGS) entry which is preliminary data.</text>
</comment>
<dbReference type="AlphaFoldDB" id="A0A7J5U3W5"/>
<dbReference type="FunFam" id="2.170.130.10:FF:000003">
    <property type="entry name" value="SusC/RagA family TonB-linked outer membrane protein"/>
    <property type="match status" value="1"/>
</dbReference>
<dbReference type="InterPro" id="IPR023997">
    <property type="entry name" value="TonB-dep_OMP_SusC/RagA_CS"/>
</dbReference>
<sequence length="1013" mass="110430">MASESPARSVADIVVSGRVIDEKGAGLPGVSVVVKGSTQGTTTDAEGGYRLSVPNAQSQLVFSFVGYLKQEILVGTQTSITITLTPDDQTLSEVVVVGYGSQRRQDITSAVSVIGMKDIGEQPANNLNQALQGRAPGVVVKQKSGTPGGAFEVRVRGIGSLGAGSDPLYVIDGFAVGTSVGQNLNPNDVESITILKDAASTAIYGARGSNGVVLITTKSAKEGKVGINLSLDYGVQNVPSSRRVKMLNGVEFAQFKKDVFMDGIRYFQKREPAIEEVPIGFRYPEQTKYSTDWFGEILNNNAPYSDMNLTISSGKGPIRSLLSVGYYKEQGSIIKTNYDRFSVRSNMTGQVNKFLNVGLNINGSYTRQNVANTDGRSALVGGALLMDPREPVRNPDGSLRPYIGGVDGVFGFPNPVFVLNNVSRKRNIFDLLANAFAEVSILKNLQFRSSVNAKINYNTYREFVPSTIGLSVASGTAGAPPRIATAGETTEQLTNYSLDQLLTYSPTIGTDHNLNALVGFTAQQETVRGLSGSANTFPDDLVPFLGAGSIRSSNSYEFGFTLLAYLARVNYSFKDRYLASASFRREGSSRFGTQNKYGDFPAASVGWRISEEPFMPKYAWLNDLKLRASWGVTGNNNIGNYPSLAFVGANNYILDNTFAPGKVVSSFANSELKWEKSNQLDIGMDLSLFNNKLSFTFEYYKKITNDMLLPISIPAVSGFTTSLANIGKVQNRGIELGADYRTNIGAINFRTNANIAFNRSKILAIKGANDMLWYGSFYGGYNVQKVGRPIGMIYGYRKLGIFNTQAEIDASPKQDGVIPGGMKFADTNGDGVITYDTQDMVEIGNPNPAFTWGWTVAADYRKFDLNLLFLGAHDFDIYRNIEASTMNMDGVFNVLDKAKDRWRSPENPGSNPTAKNSQGGTNYFKWSRESSERYVYDGSYIWLKTVTIGYTLPRLRSVLSDARIFVSANNLFLFTKYPGNNPDAGVRGGTELNNDDESYPVPRTFAVGAKFNF</sequence>
<evidence type="ECO:0000259" key="12">
    <source>
        <dbReference type="Pfam" id="PF07715"/>
    </source>
</evidence>
<name>A0A7J5U3W5_9BACT</name>
<dbReference type="Pfam" id="PF13715">
    <property type="entry name" value="CarbopepD_reg_2"/>
    <property type="match status" value="1"/>
</dbReference>
<evidence type="ECO:0000256" key="1">
    <source>
        <dbReference type="ARBA" id="ARBA00004571"/>
    </source>
</evidence>
<dbReference type="InterPro" id="IPR008969">
    <property type="entry name" value="CarboxyPept-like_regulatory"/>
</dbReference>
<keyword evidence="4 8" id="KW-0812">Transmembrane</keyword>
<dbReference type="GO" id="GO:0009279">
    <property type="term" value="C:cell outer membrane"/>
    <property type="evidence" value="ECO:0007669"/>
    <property type="project" value="UniProtKB-SubCell"/>
</dbReference>
<evidence type="ECO:0000313" key="14">
    <source>
        <dbReference type="Proteomes" id="UP000488299"/>
    </source>
</evidence>
<keyword evidence="6 8" id="KW-0472">Membrane</keyword>
<evidence type="ECO:0000256" key="3">
    <source>
        <dbReference type="ARBA" id="ARBA00022452"/>
    </source>
</evidence>
<dbReference type="InterPro" id="IPR037066">
    <property type="entry name" value="Plug_dom_sf"/>
</dbReference>
<keyword evidence="2 8" id="KW-0813">Transport</keyword>
<evidence type="ECO:0000313" key="13">
    <source>
        <dbReference type="EMBL" id="KAB7732328.1"/>
    </source>
</evidence>
<dbReference type="Pfam" id="PF07715">
    <property type="entry name" value="Plug"/>
    <property type="match status" value="1"/>
</dbReference>
<dbReference type="InterPro" id="IPR036942">
    <property type="entry name" value="Beta-barrel_TonB_sf"/>
</dbReference>
<dbReference type="Gene3D" id="2.40.170.20">
    <property type="entry name" value="TonB-dependent receptor, beta-barrel domain"/>
    <property type="match status" value="1"/>
</dbReference>
<feature type="region of interest" description="Disordered" evidence="10">
    <location>
        <begin position="902"/>
        <end position="922"/>
    </location>
</feature>
<feature type="domain" description="TonB-dependent receptor plug" evidence="12">
    <location>
        <begin position="104"/>
        <end position="212"/>
    </location>
</feature>
<comment type="similarity">
    <text evidence="8 9">Belongs to the TonB-dependent receptor family.</text>
</comment>
<evidence type="ECO:0000256" key="2">
    <source>
        <dbReference type="ARBA" id="ARBA00022448"/>
    </source>
</evidence>
<evidence type="ECO:0000256" key="8">
    <source>
        <dbReference type="PROSITE-ProRule" id="PRU01360"/>
    </source>
</evidence>
<dbReference type="Pfam" id="PF00593">
    <property type="entry name" value="TonB_dep_Rec_b-barrel"/>
    <property type="match status" value="1"/>
</dbReference>
<feature type="domain" description="TonB-dependent receptor-like beta-barrel" evidence="11">
    <location>
        <begin position="442"/>
        <end position="856"/>
    </location>
</feature>
<dbReference type="Proteomes" id="UP000488299">
    <property type="component" value="Unassembled WGS sequence"/>
</dbReference>
<reference evidence="13 14" key="1">
    <citation type="submission" date="2019-10" db="EMBL/GenBank/DDBJ databases">
        <title>Rudanella paleaurantiibacter sp. nov., isolated from sludge.</title>
        <authorList>
            <person name="Xu S.Q."/>
        </authorList>
    </citation>
    <scope>NUCLEOTIDE SEQUENCE [LARGE SCALE GENOMIC DNA]</scope>
    <source>
        <strain evidence="13 14">HX-22-17</strain>
    </source>
</reference>
<dbReference type="NCBIfam" id="TIGR04057">
    <property type="entry name" value="SusC_RagA_signa"/>
    <property type="match status" value="1"/>
</dbReference>